<evidence type="ECO:0000313" key="3">
    <source>
        <dbReference type="EMBL" id="EFE42526.1"/>
    </source>
</evidence>
<keyword evidence="4" id="KW-1185">Reference proteome</keyword>
<dbReference type="RefSeq" id="XP_003023144.1">
    <property type="nucleotide sequence ID" value="XM_003023098.1"/>
</dbReference>
<comment type="caution">
    <text evidence="3">The sequence shown here is derived from an EMBL/GenBank/DDBJ whole genome shotgun (WGS) entry which is preliminary data.</text>
</comment>
<dbReference type="EMBL" id="ACYE01000142">
    <property type="protein sequence ID" value="EFE42526.1"/>
    <property type="molecule type" value="Genomic_DNA"/>
</dbReference>
<name>D4D6J7_TRIVH</name>
<keyword evidence="2" id="KW-1133">Transmembrane helix</keyword>
<sequence>MVQLEGRGESQLHPAVCLASEKRRVCRLRRQKEDKEKKEKKTKGEKEVPARRLLSRQQDVLFMLRILSVSVSISVALSLWLSISMLMPVCTSSGAFDMGGHGSQERGGSIGLATCYLAPLKTLHRQATEVHTALSRLKSWIQGGFSIKYYDTSGFVLREGGLVKFRRKGPVEIMTVDIRIKGGLTIS</sequence>
<evidence type="ECO:0000256" key="1">
    <source>
        <dbReference type="SAM" id="MobiDB-lite"/>
    </source>
</evidence>
<feature type="region of interest" description="Disordered" evidence="1">
    <location>
        <begin position="29"/>
        <end position="49"/>
    </location>
</feature>
<reference evidence="4" key="1">
    <citation type="journal article" date="2011" name="Genome Biol.">
        <title>Comparative and functional genomics provide insights into the pathogenicity of dermatophytic fungi.</title>
        <authorList>
            <person name="Burmester A."/>
            <person name="Shelest E."/>
            <person name="Gloeckner G."/>
            <person name="Heddergott C."/>
            <person name="Schindler S."/>
            <person name="Staib P."/>
            <person name="Heidel A."/>
            <person name="Felder M."/>
            <person name="Petzold A."/>
            <person name="Szafranski K."/>
            <person name="Feuermann M."/>
            <person name="Pedruzzi I."/>
            <person name="Priebe S."/>
            <person name="Groth M."/>
            <person name="Winkler R."/>
            <person name="Li W."/>
            <person name="Kniemeyer O."/>
            <person name="Schroeckh V."/>
            <person name="Hertweck C."/>
            <person name="Hube B."/>
            <person name="White T.C."/>
            <person name="Platzer M."/>
            <person name="Guthke R."/>
            <person name="Heitman J."/>
            <person name="Woestemeyer J."/>
            <person name="Zipfel P.F."/>
            <person name="Monod M."/>
            <person name="Brakhage A.A."/>
        </authorList>
    </citation>
    <scope>NUCLEOTIDE SEQUENCE [LARGE SCALE GENOMIC DNA]</scope>
    <source>
        <strain evidence="4">HKI 0517</strain>
    </source>
</reference>
<feature type="compositionally biased region" description="Basic and acidic residues" evidence="1">
    <location>
        <begin position="31"/>
        <end position="49"/>
    </location>
</feature>
<evidence type="ECO:0000256" key="2">
    <source>
        <dbReference type="SAM" id="Phobius"/>
    </source>
</evidence>
<feature type="transmembrane region" description="Helical" evidence="2">
    <location>
        <begin position="60"/>
        <end position="83"/>
    </location>
</feature>
<evidence type="ECO:0000313" key="4">
    <source>
        <dbReference type="Proteomes" id="UP000008383"/>
    </source>
</evidence>
<organism evidence="3 4">
    <name type="scientific">Trichophyton verrucosum (strain HKI 0517)</name>
    <dbReference type="NCBI Taxonomy" id="663202"/>
    <lineage>
        <taxon>Eukaryota</taxon>
        <taxon>Fungi</taxon>
        <taxon>Dikarya</taxon>
        <taxon>Ascomycota</taxon>
        <taxon>Pezizomycotina</taxon>
        <taxon>Eurotiomycetes</taxon>
        <taxon>Eurotiomycetidae</taxon>
        <taxon>Onygenales</taxon>
        <taxon>Arthrodermataceae</taxon>
        <taxon>Trichophyton</taxon>
    </lineage>
</organism>
<gene>
    <name evidence="3" type="ORF">TRV_02723</name>
</gene>
<dbReference type="HOGENOM" id="CLU_1570236_0_0_1"/>
<accession>D4D6J7</accession>
<proteinExistence type="predicted"/>
<keyword evidence="2" id="KW-0472">Membrane</keyword>
<keyword evidence="2" id="KW-0812">Transmembrane</keyword>
<dbReference type="KEGG" id="tve:TRV_02723"/>
<dbReference type="Proteomes" id="UP000008383">
    <property type="component" value="Unassembled WGS sequence"/>
</dbReference>
<protein>
    <submittedName>
        <fullName evidence="3">Uncharacterized protein</fullName>
    </submittedName>
</protein>
<dbReference type="AlphaFoldDB" id="D4D6J7"/>
<dbReference type="GeneID" id="9583152"/>